<name>A0ABW5MVI5_9FLAO</name>
<reference evidence="2" key="1">
    <citation type="journal article" date="2019" name="Int. J. Syst. Evol. Microbiol.">
        <title>The Global Catalogue of Microorganisms (GCM) 10K type strain sequencing project: providing services to taxonomists for standard genome sequencing and annotation.</title>
        <authorList>
            <consortium name="The Broad Institute Genomics Platform"/>
            <consortium name="The Broad Institute Genome Sequencing Center for Infectious Disease"/>
            <person name="Wu L."/>
            <person name="Ma J."/>
        </authorList>
    </citation>
    <scope>NUCLEOTIDE SEQUENCE [LARGE SCALE GENOMIC DNA]</scope>
    <source>
        <strain evidence="2">KCTC 52368</strain>
    </source>
</reference>
<gene>
    <name evidence="1" type="ORF">ACFSQJ_07335</name>
</gene>
<keyword evidence="2" id="KW-1185">Reference proteome</keyword>
<comment type="caution">
    <text evidence="1">The sequence shown here is derived from an EMBL/GenBank/DDBJ whole genome shotgun (WGS) entry which is preliminary data.</text>
</comment>
<evidence type="ECO:0000313" key="1">
    <source>
        <dbReference type="EMBL" id="MFD2586738.1"/>
    </source>
</evidence>
<protein>
    <submittedName>
        <fullName evidence="1">Uncharacterized protein</fullName>
    </submittedName>
</protein>
<organism evidence="1 2">
    <name type="scientific">Croceitalea marina</name>
    <dbReference type="NCBI Taxonomy" id="1775166"/>
    <lineage>
        <taxon>Bacteria</taxon>
        <taxon>Pseudomonadati</taxon>
        <taxon>Bacteroidota</taxon>
        <taxon>Flavobacteriia</taxon>
        <taxon>Flavobacteriales</taxon>
        <taxon>Flavobacteriaceae</taxon>
        <taxon>Croceitalea</taxon>
    </lineage>
</organism>
<dbReference type="EMBL" id="JBHULB010000008">
    <property type="protein sequence ID" value="MFD2586738.1"/>
    <property type="molecule type" value="Genomic_DNA"/>
</dbReference>
<proteinExistence type="predicted"/>
<evidence type="ECO:0000313" key="2">
    <source>
        <dbReference type="Proteomes" id="UP001597526"/>
    </source>
</evidence>
<dbReference type="Proteomes" id="UP001597526">
    <property type="component" value="Unassembled WGS sequence"/>
</dbReference>
<dbReference type="RefSeq" id="WP_377766316.1">
    <property type="nucleotide sequence ID" value="NZ_JBHULB010000008.1"/>
</dbReference>
<sequence length="89" mass="10303">MMAGRNDPKDAWLLDAEVRTKIEEIKGRWEVSLVFINTTDPNQLLVRKIGDYRSKQLAEIYARNMQKTAAKDIRGTQKVDKSAYNFNNN</sequence>
<accession>A0ABW5MVI5</accession>